<dbReference type="EMBL" id="BDGJ01000142">
    <property type="protein sequence ID" value="GAW93458.1"/>
    <property type="molecule type" value="Genomic_DNA"/>
</dbReference>
<evidence type="ECO:0000313" key="2">
    <source>
        <dbReference type="Proteomes" id="UP000197032"/>
    </source>
</evidence>
<name>A0A1Z5HVM8_9FIRM</name>
<sequence length="69" mass="7814">MSALRFFGVVVLVLWLLVAGLNVASSGFASLMGDGSPAWFLKLNWENHELNVEFMGKQYRLDDFLINHK</sequence>
<keyword evidence="2" id="KW-1185">Reference proteome</keyword>
<dbReference type="RefSeq" id="WP_088554595.1">
    <property type="nucleotide sequence ID" value="NZ_BDGJ01000142.1"/>
</dbReference>
<comment type="caution">
    <text evidence="1">The sequence shown here is derived from an EMBL/GenBank/DDBJ whole genome shotgun (WGS) entry which is preliminary data.</text>
</comment>
<gene>
    <name evidence="1" type="ORF">KKC1_25920</name>
</gene>
<reference evidence="2" key="1">
    <citation type="journal article" date="2017" name="Appl. Environ. Microbiol.">
        <title>Genomic Analysis of Calderihabitans maritimus KKC1, a Thermophilic, Hydrogenogenic, Carboxydotrophic Bacterium Isolated from Marine Sediment.</title>
        <authorList>
            <person name="Omae K."/>
            <person name="Yoneda Y."/>
            <person name="Fukuyama Y."/>
            <person name="Yoshida T."/>
            <person name="Sako Y."/>
        </authorList>
    </citation>
    <scope>NUCLEOTIDE SEQUENCE [LARGE SCALE GENOMIC DNA]</scope>
    <source>
        <strain evidence="2">KKC1</strain>
    </source>
</reference>
<evidence type="ECO:0000313" key="1">
    <source>
        <dbReference type="EMBL" id="GAW93458.1"/>
    </source>
</evidence>
<protein>
    <submittedName>
        <fullName evidence="1">Uncharacterized protein</fullName>
    </submittedName>
</protein>
<dbReference type="Proteomes" id="UP000197032">
    <property type="component" value="Unassembled WGS sequence"/>
</dbReference>
<proteinExistence type="predicted"/>
<organism evidence="1 2">
    <name type="scientific">Calderihabitans maritimus</name>
    <dbReference type="NCBI Taxonomy" id="1246530"/>
    <lineage>
        <taxon>Bacteria</taxon>
        <taxon>Bacillati</taxon>
        <taxon>Bacillota</taxon>
        <taxon>Clostridia</taxon>
        <taxon>Neomoorellales</taxon>
        <taxon>Calderihabitantaceae</taxon>
        <taxon>Calderihabitans</taxon>
    </lineage>
</organism>
<dbReference type="AlphaFoldDB" id="A0A1Z5HVM8"/>
<accession>A0A1Z5HVM8</accession>